<sequence length="61" mass="6870">MKTLKVKTLINKLIQRLGTEKAVADCLGISERWVIYLAKGQRKASFYLAKAIKDEVENGMS</sequence>
<evidence type="ECO:0000313" key="1">
    <source>
        <dbReference type="EMBL" id="QJA70400.1"/>
    </source>
</evidence>
<accession>A0A6M3JKP4</accession>
<proteinExistence type="predicted"/>
<dbReference type="EMBL" id="MT142997">
    <property type="protein sequence ID" value="QJA91574.1"/>
    <property type="molecule type" value="Genomic_DNA"/>
</dbReference>
<reference evidence="1" key="1">
    <citation type="submission" date="2020-03" db="EMBL/GenBank/DDBJ databases">
        <title>The deep terrestrial virosphere.</title>
        <authorList>
            <person name="Holmfeldt K."/>
            <person name="Nilsson E."/>
            <person name="Simone D."/>
            <person name="Lopez-Fernandez M."/>
            <person name="Wu X."/>
            <person name="de Brujin I."/>
            <person name="Lundin D."/>
            <person name="Andersson A."/>
            <person name="Bertilsson S."/>
            <person name="Dopson M."/>
        </authorList>
    </citation>
    <scope>NUCLEOTIDE SEQUENCE</scope>
    <source>
        <strain evidence="1">MM415A03754</strain>
        <strain evidence="2">MM415B03321</strain>
    </source>
</reference>
<organism evidence="1">
    <name type="scientific">viral metagenome</name>
    <dbReference type="NCBI Taxonomy" id="1070528"/>
    <lineage>
        <taxon>unclassified sequences</taxon>
        <taxon>metagenomes</taxon>
        <taxon>organismal metagenomes</taxon>
    </lineage>
</organism>
<dbReference type="EMBL" id="MT141789">
    <property type="protein sequence ID" value="QJA70400.1"/>
    <property type="molecule type" value="Genomic_DNA"/>
</dbReference>
<evidence type="ECO:0000313" key="2">
    <source>
        <dbReference type="EMBL" id="QJA91574.1"/>
    </source>
</evidence>
<dbReference type="AlphaFoldDB" id="A0A6M3JKP4"/>
<gene>
    <name evidence="1" type="ORF">MM415A03754_0010</name>
    <name evidence="2" type="ORF">MM415B03321_0008</name>
</gene>
<protein>
    <submittedName>
        <fullName evidence="1">Putative antitoxin</fullName>
    </submittedName>
</protein>
<name>A0A6M3JKP4_9ZZZZ</name>